<dbReference type="EMBL" id="CAJVPK010001383">
    <property type="protein sequence ID" value="CAG8584419.1"/>
    <property type="molecule type" value="Genomic_DNA"/>
</dbReference>
<name>A0A9N9C2Q3_9GLOM</name>
<dbReference type="AlphaFoldDB" id="A0A9N9C2Q3"/>
<evidence type="ECO:0000313" key="1">
    <source>
        <dbReference type="EMBL" id="CAG8584419.1"/>
    </source>
</evidence>
<keyword evidence="2" id="KW-1185">Reference proteome</keyword>
<proteinExistence type="predicted"/>
<gene>
    <name evidence="1" type="ORF">DEBURN_LOCUS8733</name>
</gene>
<dbReference type="OrthoDB" id="5759710at2759"/>
<feature type="non-terminal residue" evidence="1">
    <location>
        <position position="1"/>
    </location>
</feature>
<dbReference type="Proteomes" id="UP000789706">
    <property type="component" value="Unassembled WGS sequence"/>
</dbReference>
<accession>A0A9N9C2Q3</accession>
<sequence>VDWWFKTDNGTIGSDQHDFYLIILHELIHGLGFSSSWDNTLEATVNQDTTGLTPIPDFGGDNDSQFEGFQEYIFDKYVKFIRNGAESTSTVYTSHLNESVPIGTSFDTNLEFTNQVKSSQQWEYAEFALISATTNDSLTFTPAEGTSHKEVIYLESSINPYLLGSSISHISLIYESTPDFLMKYIFNPGESLEYLVQRSGNYSSPIGPRILSILESMGYETDAYPNPIIPTYEP</sequence>
<comment type="caution">
    <text evidence="1">The sequence shown here is derived from an EMBL/GenBank/DDBJ whole genome shotgun (WGS) entry which is preliminary data.</text>
</comment>
<evidence type="ECO:0000313" key="2">
    <source>
        <dbReference type="Proteomes" id="UP000789706"/>
    </source>
</evidence>
<reference evidence="1" key="1">
    <citation type="submission" date="2021-06" db="EMBL/GenBank/DDBJ databases">
        <authorList>
            <person name="Kallberg Y."/>
            <person name="Tangrot J."/>
            <person name="Rosling A."/>
        </authorList>
    </citation>
    <scope>NUCLEOTIDE SEQUENCE</scope>
    <source>
        <strain evidence="1">AZ414A</strain>
    </source>
</reference>
<organism evidence="1 2">
    <name type="scientific">Diversispora eburnea</name>
    <dbReference type="NCBI Taxonomy" id="1213867"/>
    <lineage>
        <taxon>Eukaryota</taxon>
        <taxon>Fungi</taxon>
        <taxon>Fungi incertae sedis</taxon>
        <taxon>Mucoromycota</taxon>
        <taxon>Glomeromycotina</taxon>
        <taxon>Glomeromycetes</taxon>
        <taxon>Diversisporales</taxon>
        <taxon>Diversisporaceae</taxon>
        <taxon>Diversispora</taxon>
    </lineage>
</organism>
<protein>
    <submittedName>
        <fullName evidence="1">5156_t:CDS:1</fullName>
    </submittedName>
</protein>